<accession>A0ABP8HLK3</accession>
<feature type="compositionally biased region" description="Basic and acidic residues" evidence="4">
    <location>
        <begin position="470"/>
        <end position="482"/>
    </location>
</feature>
<feature type="region of interest" description="Disordered" evidence="4">
    <location>
        <begin position="366"/>
        <end position="483"/>
    </location>
</feature>
<keyword evidence="3" id="KW-0186">Copper</keyword>
<feature type="region of interest" description="Disordered" evidence="4">
    <location>
        <begin position="516"/>
        <end position="609"/>
    </location>
</feature>
<comment type="caution">
    <text evidence="8">The sequence shown here is derived from an EMBL/GenBank/DDBJ whole genome shotgun (WGS) entry which is preliminary data.</text>
</comment>
<feature type="compositionally biased region" description="Polar residues" evidence="4">
    <location>
        <begin position="572"/>
        <end position="593"/>
    </location>
</feature>
<sequence>MGPVVEYHLYVKDTTVNYTGRKRKALAINGSIPAPTLRFTEGDSAVIYVHNLLPEEVSIHWHGILLPNEEDGVPLLNTTPIRRGETYIFRFRIIQSGTYWYHSHTEFQEQVGLYGSMVLQPAVPNTSRPKAEEVLQISDWRDERPGSIMRSLKRRQEWYAIKKKGVQSWGEAIVKGHFGDKVQMEWTRMPGADVSDVYYPVQLMHGKPVQTFKKYRKGDSVVLRVINGSAATYYWLQYSGGKMTVIAADGIDVRPVDVDKLLIATAETYDVIIRIPDNGQYEFRATAQDITTQASAFFGSGPQVKAKDIPKLDYMVLMNEMNRMTWMMKGMGMKMKMGLYMKMPEMDMSSMGGMSGMGSMPGMNGMNHAGTTGHDTSMSTSMPERHSIDTTGRRPDSVRQPGVMDHSNMPGHTPTTTTPTPVAKPKAATTGTAPKSATPARKPPVKKTPVRKAPVKKAPVRKAPPKRPAPKKDPMQGMDHSKMPGMKMKMAPDFSRQRGPMEPGLNTYLLVSGTLHGKPIVDTPPKKPQPAADHSGHPGMAMPGKRQDTIPPKAQPMMDHSEHAGMPMPSGRNDTTNPSQTAPGSMPTESTPMGSMPGHAGMSGMGATGDTSRSFMLQHMMTDMPLTGFDFPPGNGNDVVLSYDMLRSDSVTTLPANRPWREIELTLSGNMQRYIWSINGKTLAEQDFKVMIRRGENVRVVFTNATMMEHPIHLHGHFFRVINRQGGYSPMKHTFNIKAMDVQVIEFAATEEKDWFLHCHTLYHMISGMATIFSYEGTESAVQKAFTHDFQMFKRMHGNRYYPWGDLSVHSQGIFGSFFLSGPRYQLNTEFRYDYKKGYEVEPRLQRFLDRRQYFSAFIGADLERETADQGKALPQERSTQAGTVGLIYTLPFFIDVEGRVDTRGRFRLEFRREDLPLTTRTRLDFRWNTDKEFGIGAQYIVTKYLAISTNYDNEYGWGAGLTFIY</sequence>
<dbReference type="InterPro" id="IPR034279">
    <property type="entry name" value="CuRO_3_CopA"/>
</dbReference>
<evidence type="ECO:0000313" key="9">
    <source>
        <dbReference type="Proteomes" id="UP001501725"/>
    </source>
</evidence>
<dbReference type="Gene3D" id="2.60.40.420">
    <property type="entry name" value="Cupredoxins - blue copper proteins"/>
    <property type="match status" value="3"/>
</dbReference>
<dbReference type="InterPro" id="IPR002355">
    <property type="entry name" value="Cu_oxidase_Cu_BS"/>
</dbReference>
<evidence type="ECO:0000313" key="8">
    <source>
        <dbReference type="EMBL" id="GAA4340832.1"/>
    </source>
</evidence>
<evidence type="ECO:0000259" key="7">
    <source>
        <dbReference type="Pfam" id="PF07732"/>
    </source>
</evidence>
<organism evidence="8 9">
    <name type="scientific">Flaviaesturariibacter amylovorans</name>
    <dbReference type="NCBI Taxonomy" id="1084520"/>
    <lineage>
        <taxon>Bacteria</taxon>
        <taxon>Pseudomonadati</taxon>
        <taxon>Bacteroidota</taxon>
        <taxon>Chitinophagia</taxon>
        <taxon>Chitinophagales</taxon>
        <taxon>Chitinophagaceae</taxon>
        <taxon>Flaviaestuariibacter</taxon>
    </lineage>
</organism>
<dbReference type="InterPro" id="IPR011707">
    <property type="entry name" value="Cu-oxidase-like_N"/>
</dbReference>
<proteinExistence type="predicted"/>
<dbReference type="Pfam" id="PF07731">
    <property type="entry name" value="Cu-oxidase_2"/>
    <property type="match status" value="1"/>
</dbReference>
<gene>
    <name evidence="8" type="ORF">GCM10023184_38810</name>
</gene>
<dbReference type="CDD" id="cd13896">
    <property type="entry name" value="CuRO_3_CopA"/>
    <property type="match status" value="1"/>
</dbReference>
<dbReference type="Pfam" id="PF07732">
    <property type="entry name" value="Cu-oxidase_3"/>
    <property type="match status" value="1"/>
</dbReference>
<feature type="domain" description="Plastocyanin-like" evidence="7">
    <location>
        <begin position="11"/>
        <end position="121"/>
    </location>
</feature>
<dbReference type="InterPro" id="IPR011706">
    <property type="entry name" value="Cu-oxidase_C"/>
</dbReference>
<name>A0ABP8HLK3_9BACT</name>
<feature type="domain" description="Plastocyanin-like" evidence="6">
    <location>
        <begin position="663"/>
        <end position="774"/>
    </location>
</feature>
<keyword evidence="2" id="KW-0560">Oxidoreductase</keyword>
<evidence type="ECO:0008006" key="10">
    <source>
        <dbReference type="Google" id="ProtNLM"/>
    </source>
</evidence>
<dbReference type="PANTHER" id="PTHR11709">
    <property type="entry name" value="MULTI-COPPER OXIDASE"/>
    <property type="match status" value="1"/>
</dbReference>
<feature type="domain" description="Plastocyanin-like" evidence="5">
    <location>
        <begin position="215"/>
        <end position="288"/>
    </location>
</feature>
<evidence type="ECO:0000256" key="2">
    <source>
        <dbReference type="ARBA" id="ARBA00023002"/>
    </source>
</evidence>
<protein>
    <recommendedName>
        <fullName evidence="10">Copper oxidase</fullName>
    </recommendedName>
</protein>
<dbReference type="Pfam" id="PF00394">
    <property type="entry name" value="Cu-oxidase"/>
    <property type="match status" value="1"/>
</dbReference>
<evidence type="ECO:0000256" key="3">
    <source>
        <dbReference type="ARBA" id="ARBA00023008"/>
    </source>
</evidence>
<feature type="compositionally biased region" description="Low complexity" evidence="4">
    <location>
        <begin position="413"/>
        <end position="440"/>
    </location>
</feature>
<keyword evidence="1" id="KW-0479">Metal-binding</keyword>
<dbReference type="PROSITE" id="PS00079">
    <property type="entry name" value="MULTICOPPER_OXIDASE1"/>
    <property type="match status" value="1"/>
</dbReference>
<feature type="compositionally biased region" description="Polar residues" evidence="4">
    <location>
        <begin position="369"/>
        <end position="382"/>
    </location>
</feature>
<dbReference type="PROSITE" id="PS00080">
    <property type="entry name" value="MULTICOPPER_OXIDASE2"/>
    <property type="match status" value="1"/>
</dbReference>
<evidence type="ECO:0000256" key="1">
    <source>
        <dbReference type="ARBA" id="ARBA00022723"/>
    </source>
</evidence>
<dbReference type="SUPFAM" id="SSF49503">
    <property type="entry name" value="Cupredoxins"/>
    <property type="match status" value="3"/>
</dbReference>
<dbReference type="EMBL" id="BAABGY010000014">
    <property type="protein sequence ID" value="GAA4340832.1"/>
    <property type="molecule type" value="Genomic_DNA"/>
</dbReference>
<dbReference type="InterPro" id="IPR001117">
    <property type="entry name" value="Cu-oxidase_2nd"/>
</dbReference>
<keyword evidence="9" id="KW-1185">Reference proteome</keyword>
<reference evidence="9" key="1">
    <citation type="journal article" date="2019" name="Int. J. Syst. Evol. Microbiol.">
        <title>The Global Catalogue of Microorganisms (GCM) 10K type strain sequencing project: providing services to taxonomists for standard genome sequencing and annotation.</title>
        <authorList>
            <consortium name="The Broad Institute Genomics Platform"/>
            <consortium name="The Broad Institute Genome Sequencing Center for Infectious Disease"/>
            <person name="Wu L."/>
            <person name="Ma J."/>
        </authorList>
    </citation>
    <scope>NUCLEOTIDE SEQUENCE [LARGE SCALE GENOMIC DNA]</scope>
    <source>
        <strain evidence="9">JCM 17919</strain>
    </source>
</reference>
<dbReference type="InterPro" id="IPR008972">
    <property type="entry name" value="Cupredoxin"/>
</dbReference>
<feature type="compositionally biased region" description="Basic and acidic residues" evidence="4">
    <location>
        <begin position="383"/>
        <end position="397"/>
    </location>
</feature>
<dbReference type="Proteomes" id="UP001501725">
    <property type="component" value="Unassembled WGS sequence"/>
</dbReference>
<dbReference type="PANTHER" id="PTHR11709:SF394">
    <property type="entry name" value="FI03373P-RELATED"/>
    <property type="match status" value="1"/>
</dbReference>
<evidence type="ECO:0000259" key="5">
    <source>
        <dbReference type="Pfam" id="PF00394"/>
    </source>
</evidence>
<evidence type="ECO:0000259" key="6">
    <source>
        <dbReference type="Pfam" id="PF07731"/>
    </source>
</evidence>
<feature type="compositionally biased region" description="Basic residues" evidence="4">
    <location>
        <begin position="443"/>
        <end position="469"/>
    </location>
</feature>
<evidence type="ECO:0000256" key="4">
    <source>
        <dbReference type="SAM" id="MobiDB-lite"/>
    </source>
</evidence>
<dbReference type="InterPro" id="IPR033138">
    <property type="entry name" value="Cu_oxidase_CS"/>
</dbReference>
<dbReference type="InterPro" id="IPR045087">
    <property type="entry name" value="Cu-oxidase_fam"/>
</dbReference>